<reference evidence="2 3" key="1">
    <citation type="submission" date="2024-04" db="EMBL/GenBank/DDBJ databases">
        <title>Luteolibacter sp. isolated from soil.</title>
        <authorList>
            <person name="An J."/>
        </authorList>
    </citation>
    <scope>NUCLEOTIDE SEQUENCE [LARGE SCALE GENOMIC DNA]</scope>
    <source>
        <strain evidence="2 3">Y139</strain>
    </source>
</reference>
<dbReference type="InterPro" id="IPR010869">
    <property type="entry name" value="DUF1501"/>
</dbReference>
<dbReference type="InterPro" id="IPR006311">
    <property type="entry name" value="TAT_signal"/>
</dbReference>
<feature type="signal peptide" evidence="1">
    <location>
        <begin position="1"/>
        <end position="29"/>
    </location>
</feature>
<evidence type="ECO:0000313" key="2">
    <source>
        <dbReference type="EMBL" id="MEK7953380.1"/>
    </source>
</evidence>
<evidence type="ECO:0000313" key="3">
    <source>
        <dbReference type="Proteomes" id="UP001371305"/>
    </source>
</evidence>
<dbReference type="Pfam" id="PF07394">
    <property type="entry name" value="DUF1501"/>
    <property type="match status" value="1"/>
</dbReference>
<dbReference type="SUPFAM" id="SSF53649">
    <property type="entry name" value="Alkaline phosphatase-like"/>
    <property type="match status" value="1"/>
</dbReference>
<gene>
    <name evidence="2" type="ORF">WKV53_22890</name>
</gene>
<dbReference type="PANTHER" id="PTHR43737">
    <property type="entry name" value="BLL7424 PROTEIN"/>
    <property type="match status" value="1"/>
</dbReference>
<name>A0ABU9B055_9BACT</name>
<comment type="caution">
    <text evidence="2">The sequence shown here is derived from an EMBL/GenBank/DDBJ whole genome shotgun (WGS) entry which is preliminary data.</text>
</comment>
<dbReference type="PANTHER" id="PTHR43737:SF1">
    <property type="entry name" value="DUF1501 DOMAIN-CONTAINING PROTEIN"/>
    <property type="match status" value="1"/>
</dbReference>
<dbReference type="InterPro" id="IPR017850">
    <property type="entry name" value="Alkaline_phosphatase_core_sf"/>
</dbReference>
<evidence type="ECO:0000256" key="1">
    <source>
        <dbReference type="SAM" id="SignalP"/>
    </source>
</evidence>
<protein>
    <submittedName>
        <fullName evidence="2">DUF1501 domain-containing protein</fullName>
    </submittedName>
</protein>
<proteinExistence type="predicted"/>
<feature type="chain" id="PRO_5047142419" evidence="1">
    <location>
        <begin position="30"/>
        <end position="473"/>
    </location>
</feature>
<keyword evidence="3" id="KW-1185">Reference proteome</keyword>
<organism evidence="2 3">
    <name type="scientific">Luteolibacter soli</name>
    <dbReference type="NCBI Taxonomy" id="3135280"/>
    <lineage>
        <taxon>Bacteria</taxon>
        <taxon>Pseudomonadati</taxon>
        <taxon>Verrucomicrobiota</taxon>
        <taxon>Verrucomicrobiia</taxon>
        <taxon>Verrucomicrobiales</taxon>
        <taxon>Verrucomicrobiaceae</taxon>
        <taxon>Luteolibacter</taxon>
    </lineage>
</organism>
<dbReference type="Proteomes" id="UP001371305">
    <property type="component" value="Unassembled WGS sequence"/>
</dbReference>
<keyword evidence="1" id="KW-0732">Signal</keyword>
<sequence>MDNTRRTFLKALSASSLAAAMSGAPRAFGSEEVVHPKATADCCILLWMAGGMAAPETFDPKGYHPFEKGLPIDKILSTFPAINTSLDGVKIGQGLEEIAKLMDRATLIRSHVQPDLGSILHSRHQYHWHTGYVPPQTVAAPHIGAWMARVLGPRNPVMPAFVNIGQRLEGIGESEELKAFTTGGFFGSEFGPFNLPFPDEAARSVRPPEGMDASRFANRYQLYRKLVDANPQRDFMSDYQQESMLRSLENAHRLLGSKEKEAFDLTRESKSALDAYDSGRFGRGCLLARRLAEAGARFIEVTTEYVPFVYWDTHENGHDTVVKMKQEIDRPIAQLIRDLEERRMLDRTLVIIASEFSRDMMIEGVPGSTAKDQARVKSDTLESMTHYGLHRHFTGGSSVVMFGGGVKKGHVHGATADERPLVAVKDPVTISDLHATIFTAMGISPKTVYDIEKRPFYATEDGKGKPVMSLFGS</sequence>
<dbReference type="RefSeq" id="WP_341407144.1">
    <property type="nucleotide sequence ID" value="NZ_JBBUKT010000011.1"/>
</dbReference>
<dbReference type="EMBL" id="JBBUKT010000011">
    <property type="protein sequence ID" value="MEK7953380.1"/>
    <property type="molecule type" value="Genomic_DNA"/>
</dbReference>
<dbReference type="PROSITE" id="PS51318">
    <property type="entry name" value="TAT"/>
    <property type="match status" value="1"/>
</dbReference>
<dbReference type="Gene3D" id="3.40.720.10">
    <property type="entry name" value="Alkaline Phosphatase, subunit A"/>
    <property type="match status" value="1"/>
</dbReference>
<accession>A0ABU9B055</accession>